<feature type="transmembrane region" description="Helical" evidence="2">
    <location>
        <begin position="370"/>
        <end position="387"/>
    </location>
</feature>
<dbReference type="EC" id="2.4.-.-" evidence="4"/>
<dbReference type="Proteomes" id="UP000677913">
    <property type="component" value="Unassembled WGS sequence"/>
</dbReference>
<feature type="transmembrane region" description="Helical" evidence="2">
    <location>
        <begin position="162"/>
        <end position="182"/>
    </location>
</feature>
<keyword evidence="5" id="KW-1185">Reference proteome</keyword>
<feature type="domain" description="Glycosyltransferase RgtA/B/C/D-like" evidence="3">
    <location>
        <begin position="132"/>
        <end position="275"/>
    </location>
</feature>
<accession>A0A8J7WQF5</accession>
<feature type="transmembrane region" description="Helical" evidence="2">
    <location>
        <begin position="136"/>
        <end position="155"/>
    </location>
</feature>
<name>A0A8J7WQF5_9ACTN</name>
<feature type="transmembrane region" description="Helical" evidence="2">
    <location>
        <begin position="263"/>
        <end position="281"/>
    </location>
</feature>
<keyword evidence="4" id="KW-0808">Transferase</keyword>
<dbReference type="Pfam" id="PF13231">
    <property type="entry name" value="PMT_2"/>
    <property type="match status" value="1"/>
</dbReference>
<feature type="transmembrane region" description="Helical" evidence="2">
    <location>
        <begin position="235"/>
        <end position="251"/>
    </location>
</feature>
<dbReference type="InterPro" id="IPR038731">
    <property type="entry name" value="RgtA/B/C-like"/>
</dbReference>
<evidence type="ECO:0000259" key="3">
    <source>
        <dbReference type="Pfam" id="PF13231"/>
    </source>
</evidence>
<dbReference type="AlphaFoldDB" id="A0A8J7WQF5"/>
<feature type="compositionally biased region" description="Acidic residues" evidence="1">
    <location>
        <begin position="26"/>
        <end position="43"/>
    </location>
</feature>
<dbReference type="GO" id="GO:0016757">
    <property type="term" value="F:glycosyltransferase activity"/>
    <property type="evidence" value="ECO:0007669"/>
    <property type="project" value="UniProtKB-KW"/>
</dbReference>
<protein>
    <submittedName>
        <fullName evidence="4">Glycosyltransferase family 39 protein</fullName>
        <ecNumber evidence="4">2.4.-.-</ecNumber>
    </submittedName>
</protein>
<sequence>MRIRESVAVADDRGFDQPIDPWWPDPETDDADEIDDAEGGAEDADPRPRTRLSVRMAALLPVLPVLAAQAYLAWKLLWIDNAFLDEATYLYAGHQEVGHLAHGTPIATYQTFFSGAPVLYPVLAALVDATGGLTGARVLSMILMLLATLAVYLTGRRMYGTLAGFFAAALFAALGPTLHLSAFATFDALALCLLAWSTYCVVLFAHGDRRDVLVYGAALMILADCVKYASLLWNPFIILLGGLSGPGFAAWKCSRSWNLQRLGMVTGTLLLLAIIIGRQPYFDGFLSTTLTRSPSTTPAGAIGTGVAHWIGALLALATLGLLLIGFQAYRHRLSWAEAGTAAVLLAAGTAAPLNQLRIHTLTSLNKHVDFGALFAAVLAGAFLARVIGAMRLPRTLRALAAAAALAATVGPIGWFGVAQAKTMQDEWPNSTAMIAALEPLVHKGPDRYLVEDPYVAAYYIGSRVGWSQWADTWSTAFTDQATGRRLTGVPAFEAAIEAHHYAVIVLSFTDTATTDEQLAPLIGRSGYKLVAKIPHKDALGSGHYFIWTYTATP</sequence>
<evidence type="ECO:0000313" key="4">
    <source>
        <dbReference type="EMBL" id="MBS2964482.1"/>
    </source>
</evidence>
<reference evidence="4" key="1">
    <citation type="submission" date="2021-04" db="EMBL/GenBank/DDBJ databases">
        <title>Genome based classification of Actinospica acidithermotolerans sp. nov., an actinobacterium isolated from an Indonesian hot spring.</title>
        <authorList>
            <person name="Kusuma A.B."/>
            <person name="Putra K.E."/>
            <person name="Nafisah S."/>
            <person name="Loh J."/>
            <person name="Nouioui I."/>
            <person name="Goodfellow M."/>
        </authorList>
    </citation>
    <scope>NUCLEOTIDE SEQUENCE</scope>
    <source>
        <strain evidence="4">DSM 45618</strain>
    </source>
</reference>
<proteinExistence type="predicted"/>
<feature type="transmembrane region" description="Helical" evidence="2">
    <location>
        <begin position="301"/>
        <end position="326"/>
    </location>
</feature>
<keyword evidence="2" id="KW-0472">Membrane</keyword>
<feature type="transmembrane region" description="Helical" evidence="2">
    <location>
        <begin position="399"/>
        <end position="417"/>
    </location>
</feature>
<comment type="caution">
    <text evidence="4">The sequence shown here is derived from an EMBL/GenBank/DDBJ whole genome shotgun (WGS) entry which is preliminary data.</text>
</comment>
<evidence type="ECO:0000256" key="1">
    <source>
        <dbReference type="SAM" id="MobiDB-lite"/>
    </source>
</evidence>
<keyword evidence="2" id="KW-0812">Transmembrane</keyword>
<feature type="transmembrane region" description="Helical" evidence="2">
    <location>
        <begin position="56"/>
        <end position="74"/>
    </location>
</feature>
<evidence type="ECO:0000313" key="5">
    <source>
        <dbReference type="Proteomes" id="UP000677913"/>
    </source>
</evidence>
<organism evidence="4 5">
    <name type="scientific">Actinocrinis puniceicyclus</name>
    <dbReference type="NCBI Taxonomy" id="977794"/>
    <lineage>
        <taxon>Bacteria</taxon>
        <taxon>Bacillati</taxon>
        <taxon>Actinomycetota</taxon>
        <taxon>Actinomycetes</taxon>
        <taxon>Catenulisporales</taxon>
        <taxon>Actinospicaceae</taxon>
        <taxon>Actinocrinis</taxon>
    </lineage>
</organism>
<dbReference type="RefSeq" id="WP_211468848.1">
    <property type="nucleotide sequence ID" value="NZ_JAGSXH010000052.1"/>
</dbReference>
<dbReference type="EMBL" id="JAGSXH010000052">
    <property type="protein sequence ID" value="MBS2964482.1"/>
    <property type="molecule type" value="Genomic_DNA"/>
</dbReference>
<keyword evidence="2" id="KW-1133">Transmembrane helix</keyword>
<feature type="transmembrane region" description="Helical" evidence="2">
    <location>
        <begin position="338"/>
        <end position="358"/>
    </location>
</feature>
<evidence type="ECO:0000256" key="2">
    <source>
        <dbReference type="SAM" id="Phobius"/>
    </source>
</evidence>
<feature type="region of interest" description="Disordered" evidence="1">
    <location>
        <begin position="1"/>
        <end position="47"/>
    </location>
</feature>
<gene>
    <name evidence="4" type="ORF">KGA66_15600</name>
</gene>
<keyword evidence="4" id="KW-0328">Glycosyltransferase</keyword>